<comment type="caution">
    <text evidence="2">The sequence shown here is derived from an EMBL/GenBank/DDBJ whole genome shotgun (WGS) entry which is preliminary data.</text>
</comment>
<evidence type="ECO:0000256" key="1">
    <source>
        <dbReference type="SAM" id="MobiDB-lite"/>
    </source>
</evidence>
<proteinExistence type="predicted"/>
<dbReference type="EMBL" id="JACIEB010000003">
    <property type="protein sequence ID" value="MBB3981961.1"/>
    <property type="molecule type" value="Genomic_DNA"/>
</dbReference>
<keyword evidence="3" id="KW-1185">Reference proteome</keyword>
<reference evidence="2 3" key="1">
    <citation type="submission" date="2020-08" db="EMBL/GenBank/DDBJ databases">
        <title>Genomic Encyclopedia of Type Strains, Phase IV (KMG-IV): sequencing the most valuable type-strain genomes for metagenomic binning, comparative biology and taxonomic classification.</title>
        <authorList>
            <person name="Goeker M."/>
        </authorList>
    </citation>
    <scope>NUCLEOTIDE SEQUENCE [LARGE SCALE GENOMIC DNA]</scope>
    <source>
        <strain evidence="2 3">DSM 29348</strain>
    </source>
</reference>
<name>A0A7W6GN54_9SPHN</name>
<accession>A0A7W6GN54</accession>
<gene>
    <name evidence="2" type="ORF">GGR44_001620</name>
</gene>
<organism evidence="2 3">
    <name type="scientific">Sphingobium fontiphilum</name>
    <dbReference type="NCBI Taxonomy" id="944425"/>
    <lineage>
        <taxon>Bacteria</taxon>
        <taxon>Pseudomonadati</taxon>
        <taxon>Pseudomonadota</taxon>
        <taxon>Alphaproteobacteria</taxon>
        <taxon>Sphingomonadales</taxon>
        <taxon>Sphingomonadaceae</taxon>
        <taxon>Sphingobium</taxon>
    </lineage>
</organism>
<evidence type="ECO:0000313" key="2">
    <source>
        <dbReference type="EMBL" id="MBB3981961.1"/>
    </source>
</evidence>
<evidence type="ECO:0000313" key="3">
    <source>
        <dbReference type="Proteomes" id="UP000552757"/>
    </source>
</evidence>
<protein>
    <submittedName>
        <fullName evidence="2">Uncharacterized protein</fullName>
    </submittedName>
</protein>
<dbReference type="AlphaFoldDB" id="A0A7W6GN54"/>
<feature type="region of interest" description="Disordered" evidence="1">
    <location>
        <begin position="19"/>
        <end position="45"/>
    </location>
</feature>
<dbReference type="Proteomes" id="UP000552757">
    <property type="component" value="Unassembled WGS sequence"/>
</dbReference>
<sequence>MIRQGFIFDLGHHGLRSKKQTNSTLAKDRCGDGRASGTAARAEKPQWQEAMHMNEADALDLEQAIRDNYRLWNEGKREELDRLFRTLGSDGFTIEYVGSPALDGAAAMAEMWAEYEGRHRDAAKPGNPKYCRWQADDPPF</sequence>